<accession>A0A6J5RMC6</accession>
<evidence type="ECO:0000256" key="1">
    <source>
        <dbReference type="SAM" id="MobiDB-lite"/>
    </source>
</evidence>
<feature type="region of interest" description="Disordered" evidence="1">
    <location>
        <begin position="25"/>
        <end position="46"/>
    </location>
</feature>
<dbReference type="EMBL" id="LR797193">
    <property type="protein sequence ID" value="CAB4193335.1"/>
    <property type="molecule type" value="Genomic_DNA"/>
</dbReference>
<feature type="compositionally biased region" description="Basic and acidic residues" evidence="1">
    <location>
        <begin position="25"/>
        <end position="35"/>
    </location>
</feature>
<reference evidence="2" key="1">
    <citation type="submission" date="2020-05" db="EMBL/GenBank/DDBJ databases">
        <authorList>
            <person name="Chiriac C."/>
            <person name="Salcher M."/>
            <person name="Ghai R."/>
            <person name="Kavagutti S V."/>
        </authorList>
    </citation>
    <scope>NUCLEOTIDE SEQUENCE</scope>
</reference>
<organism evidence="2">
    <name type="scientific">uncultured Caudovirales phage</name>
    <dbReference type="NCBI Taxonomy" id="2100421"/>
    <lineage>
        <taxon>Viruses</taxon>
        <taxon>Duplodnaviria</taxon>
        <taxon>Heunggongvirae</taxon>
        <taxon>Uroviricota</taxon>
        <taxon>Caudoviricetes</taxon>
        <taxon>Peduoviridae</taxon>
        <taxon>Maltschvirus</taxon>
        <taxon>Maltschvirus maltsch</taxon>
    </lineage>
</organism>
<gene>
    <name evidence="2" type="ORF">UFOVP1246_81</name>
</gene>
<proteinExistence type="predicted"/>
<name>A0A6J5RMC6_9CAUD</name>
<evidence type="ECO:0000313" key="2">
    <source>
        <dbReference type="EMBL" id="CAB4193335.1"/>
    </source>
</evidence>
<sequence>MSNDFDREIAIIKMARTLRQIELAKARKKDPKDGDGDGFTTNPVTGKDDMPVAVAAAMAAAGRSAKKVTAKKVTAKKVTAKKVTAKKVTAKAKPAAARGASKVARHTVTEAVPGKMPVGNRVDKKNLDAVKKNPLFSMLFNSLSFDPSPDEPGSFETFRRHHHKRIEQRKSARGAQIAGGGTTFRRLVPAGHKKGRVEIGNGKYDAGSGMELNEVGAMGESLAFWNPDVRKIIAKRFGSIDHAEGQSLDGRVSNSTFDLFAGEYAIEVKTLNISANQDRYTIGKSSGGSEDPSHMAFKVKEAKKMGMKPALLIIMVDQDSGRVWMFADTNLATLNDRHHPYKKMEMLTEGKGLYVSQDVLYSSWLFGLLERPKRAAGTVKFDRTKRRVSVVNNKVSSEYGSEMTSTTIQGMLDTGYTSTGFT</sequence>
<protein>
    <submittedName>
        <fullName evidence="2">Uncharacterized protein</fullName>
    </submittedName>
</protein>